<sequence length="340" mass="38577">MTKEYEEQIGASETQNVSGKLQCLQKGGGKWKRRARIQGKYAPSTICQSVSKRLIDEDEELLTDILSSKKSRKDGVSQVGLAEADCQPRQKSWVKLGEVKNKGGLGFRRFISFNGALLAKQVWGLIEEPKSLVAQAFKGKYFKNCDILNAKFEIVVWRVGNGHSIRVWHDKWLPKPTTYKVQTPINRLSTDSTVVELIDIASARWKTNLKMEVFSSEEAQLICSIPISSRDVDDKLIWAKSTKGVFSVKSACFLDCSLTKQYVGETSNGETVDVIWRKIWHLKVPGKFKQFIWKTLNDILPTKQLLRKKQIMDDGLCPICQHSKEPIIHVLWTCPTSMDV</sequence>
<name>A0A922F0N1_CARIL</name>
<evidence type="ECO:0000259" key="1">
    <source>
        <dbReference type="Pfam" id="PF13966"/>
    </source>
</evidence>
<evidence type="ECO:0000313" key="2">
    <source>
        <dbReference type="EMBL" id="KAG6713713.1"/>
    </source>
</evidence>
<protein>
    <recommendedName>
        <fullName evidence="1">Reverse transcriptase zinc-binding domain-containing protein</fullName>
    </recommendedName>
</protein>
<dbReference type="PANTHER" id="PTHR36617">
    <property type="entry name" value="PROTEIN, PUTATIVE-RELATED"/>
    <property type="match status" value="1"/>
</dbReference>
<comment type="caution">
    <text evidence="2">The sequence shown here is derived from an EMBL/GenBank/DDBJ whole genome shotgun (WGS) entry which is preliminary data.</text>
</comment>
<gene>
    <name evidence="2" type="ORF">I3842_05G167400</name>
</gene>
<reference evidence="2" key="1">
    <citation type="submission" date="2021-01" db="EMBL/GenBank/DDBJ databases">
        <authorList>
            <person name="Lovell J.T."/>
            <person name="Bentley N."/>
            <person name="Bhattarai G."/>
            <person name="Jenkins J.W."/>
            <person name="Sreedasyam A."/>
            <person name="Alarcon Y."/>
            <person name="Bock C."/>
            <person name="Boston L."/>
            <person name="Carlson J."/>
            <person name="Cervantes K."/>
            <person name="Clermont K."/>
            <person name="Krom N."/>
            <person name="Kubenka K."/>
            <person name="Mamidi S."/>
            <person name="Mattison C."/>
            <person name="Monteros M."/>
            <person name="Pisani C."/>
            <person name="Plott C."/>
            <person name="Rajasekar S."/>
            <person name="Rhein H.S."/>
            <person name="Rohla C."/>
            <person name="Song M."/>
            <person name="Hilaire R.S."/>
            <person name="Shu S."/>
            <person name="Wells L."/>
            <person name="Wang X."/>
            <person name="Webber J."/>
            <person name="Heerema R.J."/>
            <person name="Klein P."/>
            <person name="Conner P."/>
            <person name="Grauke L."/>
            <person name="Grimwood J."/>
            <person name="Schmutz J."/>
            <person name="Randall J.J."/>
        </authorList>
    </citation>
    <scope>NUCLEOTIDE SEQUENCE</scope>
    <source>
        <tissue evidence="2">Leaf</tissue>
    </source>
</reference>
<dbReference type="PANTHER" id="PTHR36617:SF15">
    <property type="entry name" value="REVERSE TRANSCRIPTASE ZINC-BINDING DOMAIN-CONTAINING PROTEIN"/>
    <property type="match status" value="1"/>
</dbReference>
<dbReference type="EMBL" id="CM031829">
    <property type="protein sequence ID" value="KAG6713713.1"/>
    <property type="molecule type" value="Genomic_DNA"/>
</dbReference>
<dbReference type="Proteomes" id="UP000811246">
    <property type="component" value="Chromosome 5"/>
</dbReference>
<feature type="domain" description="Reverse transcriptase zinc-binding" evidence="1">
    <location>
        <begin position="268"/>
        <end position="337"/>
    </location>
</feature>
<dbReference type="AlphaFoldDB" id="A0A922F0N1"/>
<evidence type="ECO:0000313" key="3">
    <source>
        <dbReference type="Proteomes" id="UP000811246"/>
    </source>
</evidence>
<accession>A0A922F0N1</accession>
<proteinExistence type="predicted"/>
<dbReference type="InterPro" id="IPR026960">
    <property type="entry name" value="RVT-Znf"/>
</dbReference>
<dbReference type="Pfam" id="PF13966">
    <property type="entry name" value="zf-RVT"/>
    <property type="match status" value="1"/>
</dbReference>
<organism evidence="2 3">
    <name type="scientific">Carya illinoinensis</name>
    <name type="common">Pecan</name>
    <dbReference type="NCBI Taxonomy" id="32201"/>
    <lineage>
        <taxon>Eukaryota</taxon>
        <taxon>Viridiplantae</taxon>
        <taxon>Streptophyta</taxon>
        <taxon>Embryophyta</taxon>
        <taxon>Tracheophyta</taxon>
        <taxon>Spermatophyta</taxon>
        <taxon>Magnoliopsida</taxon>
        <taxon>eudicotyledons</taxon>
        <taxon>Gunneridae</taxon>
        <taxon>Pentapetalae</taxon>
        <taxon>rosids</taxon>
        <taxon>fabids</taxon>
        <taxon>Fagales</taxon>
        <taxon>Juglandaceae</taxon>
        <taxon>Carya</taxon>
    </lineage>
</organism>